<dbReference type="InParanoid" id="K0IMV0"/>
<reference evidence="1 2" key="1">
    <citation type="journal article" date="2012" name="Environ. Microbiol.">
        <title>The genome of the ammonia-oxidizing Candidatus Nitrososphaera gargensis: insights into metabolic versatility and environmental adaptations.</title>
        <authorList>
            <person name="Spang A."/>
            <person name="Poehlein A."/>
            <person name="Offre P."/>
            <person name="Zumbragel S."/>
            <person name="Haider S."/>
            <person name="Rychlik N."/>
            <person name="Nowka B."/>
            <person name="Schmeisser C."/>
            <person name="Lebedeva E.V."/>
            <person name="Rattei T."/>
            <person name="Bohm C."/>
            <person name="Schmid M."/>
            <person name="Galushko A."/>
            <person name="Hatzenpichler R."/>
            <person name="Weinmaier T."/>
            <person name="Daniel R."/>
            <person name="Schleper C."/>
            <person name="Spieck E."/>
            <person name="Streit W."/>
            <person name="Wagner M."/>
        </authorList>
    </citation>
    <scope>NUCLEOTIDE SEQUENCE [LARGE SCALE GENOMIC DNA]</scope>
    <source>
        <strain evidence="2">Ga9.2</strain>
    </source>
</reference>
<dbReference type="AlphaFoldDB" id="K0IMV0"/>
<sequence>MPYKLRTYVGIDYEFLNSFCKNVLAKDKSIRWAGLVNKNGIILTQEVREGVKLLLTEEENEEYAATAIARQKTRGKFESKIGKMVYAFGRYDRLLRATIPINENYYLLVTFDVEEKNFDSIITGKIVPSIAENKSRFITMDDSI</sequence>
<gene>
    <name evidence="1" type="ordered locus">Ngar_c13210</name>
</gene>
<dbReference type="OrthoDB" id="12209at2157"/>
<proteinExistence type="predicted"/>
<dbReference type="Proteomes" id="UP000008037">
    <property type="component" value="Chromosome"/>
</dbReference>
<evidence type="ECO:0008006" key="3">
    <source>
        <dbReference type="Google" id="ProtNLM"/>
    </source>
</evidence>
<name>K0IMV0_NITGG</name>
<dbReference type="Pfam" id="PF20364">
    <property type="entry name" value="DUF6659"/>
    <property type="match status" value="1"/>
</dbReference>
<dbReference type="BioCyc" id="CNIT1237085:G1324-1319-MONOMER"/>
<dbReference type="InterPro" id="IPR046600">
    <property type="entry name" value="DUF6659"/>
</dbReference>
<dbReference type="HOGENOM" id="CLU_128582_1_0_2"/>
<dbReference type="GeneID" id="13797580"/>
<dbReference type="RefSeq" id="WP_015018796.1">
    <property type="nucleotide sequence ID" value="NC_018719.1"/>
</dbReference>
<dbReference type="EMBL" id="CP002408">
    <property type="protein sequence ID" value="AFU58259.1"/>
    <property type="molecule type" value="Genomic_DNA"/>
</dbReference>
<keyword evidence="2" id="KW-1185">Reference proteome</keyword>
<evidence type="ECO:0000313" key="1">
    <source>
        <dbReference type="EMBL" id="AFU58259.1"/>
    </source>
</evidence>
<organism evidence="1 2">
    <name type="scientific">Nitrososphaera gargensis (strain Ga9.2)</name>
    <dbReference type="NCBI Taxonomy" id="1237085"/>
    <lineage>
        <taxon>Archaea</taxon>
        <taxon>Nitrososphaerota</taxon>
        <taxon>Nitrososphaeria</taxon>
        <taxon>Nitrososphaerales</taxon>
        <taxon>Nitrososphaeraceae</taxon>
        <taxon>Nitrososphaera</taxon>
    </lineage>
</organism>
<dbReference type="KEGG" id="nga:Ngar_c13210"/>
<protein>
    <recommendedName>
        <fullName evidence="3">Roadblock/LAMTOR2 domain-containing protein</fullName>
    </recommendedName>
</protein>
<evidence type="ECO:0000313" key="2">
    <source>
        <dbReference type="Proteomes" id="UP000008037"/>
    </source>
</evidence>
<accession>K0IMV0</accession>